<protein>
    <recommendedName>
        <fullName evidence="2">DUF6249 domain-containing protein</fullName>
    </recommendedName>
</protein>
<proteinExistence type="predicted"/>
<reference evidence="3 4" key="1">
    <citation type="journal article" date="2013" name="Int. J. Syst. Evol. Microbiol.">
        <title>Kordia antarctica sp. nov., isolated from Antarctic seawater.</title>
        <authorList>
            <person name="Baek K."/>
            <person name="Choi A."/>
            <person name="Kang I."/>
            <person name="Lee K."/>
            <person name="Cho J.C."/>
        </authorList>
    </citation>
    <scope>NUCLEOTIDE SEQUENCE [LARGE SCALE GENOMIC DNA]</scope>
    <source>
        <strain evidence="3 4">IMCC3317</strain>
    </source>
</reference>
<keyword evidence="4" id="KW-1185">Reference proteome</keyword>
<evidence type="ECO:0000256" key="1">
    <source>
        <dbReference type="SAM" id="Phobius"/>
    </source>
</evidence>
<keyword evidence="1" id="KW-1133">Transmembrane helix</keyword>
<dbReference type="AlphaFoldDB" id="A0A7L4ZFP7"/>
<evidence type="ECO:0000259" key="2">
    <source>
        <dbReference type="Pfam" id="PF19762"/>
    </source>
</evidence>
<name>A0A7L4ZFP7_9FLAO</name>
<evidence type="ECO:0000313" key="3">
    <source>
        <dbReference type="EMBL" id="QHI35261.1"/>
    </source>
</evidence>
<dbReference type="Proteomes" id="UP000464657">
    <property type="component" value="Chromosome"/>
</dbReference>
<evidence type="ECO:0000313" key="4">
    <source>
        <dbReference type="Proteomes" id="UP000464657"/>
    </source>
</evidence>
<keyword evidence="1" id="KW-0472">Membrane</keyword>
<feature type="transmembrane region" description="Helical" evidence="1">
    <location>
        <begin position="6"/>
        <end position="23"/>
    </location>
</feature>
<feature type="transmembrane region" description="Helical" evidence="1">
    <location>
        <begin position="88"/>
        <end position="108"/>
    </location>
</feature>
<sequence length="116" mass="12621">MGSEVIIMPAILGVIFGIYYLYISSRNKERLALIEKGADASIFFSSKKSLTPTWKVLVLNLAVLMMGIGLGIFIGNMMHVSFGLHESVAFPGTIFLVGGISLFTGFFLTKKLVENA</sequence>
<dbReference type="KEGG" id="kan:IMCC3317_06070"/>
<gene>
    <name evidence="3" type="ORF">IMCC3317_06070</name>
</gene>
<dbReference type="InterPro" id="IPR046216">
    <property type="entry name" value="DUF6249"/>
</dbReference>
<dbReference type="OrthoDB" id="679295at2"/>
<keyword evidence="1" id="KW-0812">Transmembrane</keyword>
<organism evidence="3 4">
    <name type="scientific">Kordia antarctica</name>
    <dbReference type="NCBI Taxonomy" id="1218801"/>
    <lineage>
        <taxon>Bacteria</taxon>
        <taxon>Pseudomonadati</taxon>
        <taxon>Bacteroidota</taxon>
        <taxon>Flavobacteriia</taxon>
        <taxon>Flavobacteriales</taxon>
        <taxon>Flavobacteriaceae</taxon>
        <taxon>Kordia</taxon>
    </lineage>
</organism>
<accession>A0A7L4ZFP7</accession>
<dbReference type="EMBL" id="CP019288">
    <property type="protein sequence ID" value="QHI35261.1"/>
    <property type="molecule type" value="Genomic_DNA"/>
</dbReference>
<feature type="domain" description="DUF6249" evidence="2">
    <location>
        <begin position="12"/>
        <end position="110"/>
    </location>
</feature>
<dbReference type="Pfam" id="PF19762">
    <property type="entry name" value="DUF6249"/>
    <property type="match status" value="1"/>
</dbReference>
<feature type="transmembrane region" description="Helical" evidence="1">
    <location>
        <begin position="56"/>
        <end position="76"/>
    </location>
</feature>
<dbReference type="RefSeq" id="WP_160128014.1">
    <property type="nucleotide sequence ID" value="NZ_CP019288.1"/>
</dbReference>